<dbReference type="Proteomes" id="UP000053327">
    <property type="component" value="Unassembled WGS sequence"/>
</dbReference>
<sequence length="252" mass="29625">MVGVIKLDLGELERWVFSFEKNLYSGLFYEQLDTYVNPNHYNEYCGTVSNPAYKNRNVRNICAKILNYLKTIYSTSDNTKNEYDVCKLLNYWVFKCKPDRAVFDYDDWEKRKELYDYFVNIDSIRRIAEVYDLGCDEYYKYVKYKQKLYDYYENFCSIHVYTKCPKFLENSKKYDPKIVLPKFKCYDQMIKSEEKQEQELSASAPPPETSITEIPDSSTPVATKAGNALLGVVVTSMTSGALYKVRNNFINT</sequence>
<dbReference type="EMBL" id="KQ234804">
    <property type="protein sequence ID" value="KMZ87236.1"/>
    <property type="molecule type" value="Genomic_DNA"/>
</dbReference>
<dbReference type="Pfam" id="PF05795">
    <property type="entry name" value="Plasmodium_Vir"/>
    <property type="match status" value="2"/>
</dbReference>
<gene>
    <name evidence="2" type="ORF">PVBG_04021</name>
</gene>
<dbReference type="InterPro" id="IPR008780">
    <property type="entry name" value="Plasmodium_Vir"/>
</dbReference>
<evidence type="ECO:0000313" key="3">
    <source>
        <dbReference type="Proteomes" id="UP000053327"/>
    </source>
</evidence>
<evidence type="ECO:0000313" key="2">
    <source>
        <dbReference type="EMBL" id="KMZ87236.1"/>
    </source>
</evidence>
<evidence type="ECO:0000256" key="1">
    <source>
        <dbReference type="SAM" id="MobiDB-lite"/>
    </source>
</evidence>
<organism evidence="2 3">
    <name type="scientific">Plasmodium vivax (strain Brazil I)</name>
    <dbReference type="NCBI Taxonomy" id="1033975"/>
    <lineage>
        <taxon>Eukaryota</taxon>
        <taxon>Sar</taxon>
        <taxon>Alveolata</taxon>
        <taxon>Apicomplexa</taxon>
        <taxon>Aconoidasida</taxon>
        <taxon>Haemosporida</taxon>
        <taxon>Plasmodiidae</taxon>
        <taxon>Plasmodium</taxon>
        <taxon>Plasmodium (Plasmodium)</taxon>
    </lineage>
</organism>
<dbReference type="AlphaFoldDB" id="A0A0J9SWL4"/>
<reference evidence="2 3" key="1">
    <citation type="submission" date="2011-08" db="EMBL/GenBank/DDBJ databases">
        <title>The Genome Sequence of Plasmodium vivax Brazil I.</title>
        <authorList>
            <consortium name="The Broad Institute Genome Sequencing Platform"/>
            <consortium name="The Broad Institute Genome Sequencing Center for Infectious Disease"/>
            <person name="Neafsey D."/>
            <person name="Carlton J."/>
            <person name="Barnwell J."/>
            <person name="Collins W."/>
            <person name="Escalante A."/>
            <person name="Mullikin J."/>
            <person name="Saul A."/>
            <person name="Guigo R."/>
            <person name="Camara F."/>
            <person name="Young S.K."/>
            <person name="Zeng Q."/>
            <person name="Gargeya S."/>
            <person name="Fitzgerald M."/>
            <person name="Haas B."/>
            <person name="Abouelleil A."/>
            <person name="Alvarado L."/>
            <person name="Arachchi H.M."/>
            <person name="Berlin A."/>
            <person name="Brown A."/>
            <person name="Chapman S.B."/>
            <person name="Chen Z."/>
            <person name="Dunbar C."/>
            <person name="Freedman E."/>
            <person name="Gearin G."/>
            <person name="Gellesch M."/>
            <person name="Goldberg J."/>
            <person name="Griggs A."/>
            <person name="Gujja S."/>
            <person name="Heiman D."/>
            <person name="Howarth C."/>
            <person name="Larson L."/>
            <person name="Lui A."/>
            <person name="MacDonald P.J.P."/>
            <person name="Montmayeur A."/>
            <person name="Murphy C."/>
            <person name="Neiman D."/>
            <person name="Pearson M."/>
            <person name="Priest M."/>
            <person name="Roberts A."/>
            <person name="Saif S."/>
            <person name="Shea T."/>
            <person name="Shenoy N."/>
            <person name="Sisk P."/>
            <person name="Stolte C."/>
            <person name="Sykes S."/>
            <person name="Wortman J."/>
            <person name="Nusbaum C."/>
            <person name="Birren B."/>
        </authorList>
    </citation>
    <scope>NUCLEOTIDE SEQUENCE [LARGE SCALE GENOMIC DNA]</scope>
    <source>
        <strain evidence="2 3">Brazil I</strain>
    </source>
</reference>
<feature type="compositionally biased region" description="Polar residues" evidence="1">
    <location>
        <begin position="209"/>
        <end position="219"/>
    </location>
</feature>
<protein>
    <submittedName>
        <fullName evidence="2">Uncharacterized protein</fullName>
    </submittedName>
</protein>
<accession>A0A0J9SWL4</accession>
<feature type="region of interest" description="Disordered" evidence="1">
    <location>
        <begin position="196"/>
        <end position="219"/>
    </location>
</feature>
<proteinExistence type="predicted"/>
<name>A0A0J9SWL4_PLAV1</name>